<organism evidence="4 5">
    <name type="scientific">Morchella conica CCBAS932</name>
    <dbReference type="NCBI Taxonomy" id="1392247"/>
    <lineage>
        <taxon>Eukaryota</taxon>
        <taxon>Fungi</taxon>
        <taxon>Dikarya</taxon>
        <taxon>Ascomycota</taxon>
        <taxon>Pezizomycotina</taxon>
        <taxon>Pezizomycetes</taxon>
        <taxon>Pezizales</taxon>
        <taxon>Morchellaceae</taxon>
        <taxon>Morchella</taxon>
    </lineage>
</organism>
<keyword evidence="5" id="KW-1185">Reference proteome</keyword>
<protein>
    <recommendedName>
        <fullName evidence="3">HTH CENPB-type domain-containing protein</fullName>
    </recommendedName>
</protein>
<dbReference type="InterPro" id="IPR006600">
    <property type="entry name" value="HTH_CenpB_DNA-bd_dom"/>
</dbReference>
<evidence type="ECO:0000256" key="2">
    <source>
        <dbReference type="SAM" id="MobiDB-lite"/>
    </source>
</evidence>
<evidence type="ECO:0000313" key="4">
    <source>
        <dbReference type="EMBL" id="RPB13562.1"/>
    </source>
</evidence>
<evidence type="ECO:0000259" key="3">
    <source>
        <dbReference type="Pfam" id="PF03221"/>
    </source>
</evidence>
<feature type="compositionally biased region" description="Basic residues" evidence="2">
    <location>
        <begin position="118"/>
        <end position="128"/>
    </location>
</feature>
<dbReference type="GO" id="GO:0003677">
    <property type="term" value="F:DNA binding"/>
    <property type="evidence" value="ECO:0007669"/>
    <property type="project" value="UniProtKB-KW"/>
</dbReference>
<dbReference type="Proteomes" id="UP000277580">
    <property type="component" value="Unassembled WGS sequence"/>
</dbReference>
<feature type="domain" description="HTH CENPB-type" evidence="3">
    <location>
        <begin position="73"/>
        <end position="106"/>
    </location>
</feature>
<dbReference type="Pfam" id="PF03221">
    <property type="entry name" value="HTH_Tnp_Tc5"/>
    <property type="match status" value="1"/>
</dbReference>
<sequence length="158" mass="17463">MHTQSPSNHPKPVVLQLAKTYNIPESTLRRHIKTPGHRSTAEANRQKQLFTPEEEQSLVARALQGPGVDRSKCYELAHEILHKREPGKKVGKDWFYRFLKRHPECGYSSGRDGDAAAARKRAGRPRKKKGEDVTAVAAATAATAPLMATAASAEKMPE</sequence>
<dbReference type="OrthoDB" id="5396311at2759"/>
<name>A0A3N4KWC6_9PEZI</name>
<accession>A0A3N4KWC6</accession>
<proteinExistence type="predicted"/>
<feature type="region of interest" description="Disordered" evidence="2">
    <location>
        <begin position="105"/>
        <end position="134"/>
    </location>
</feature>
<dbReference type="AlphaFoldDB" id="A0A3N4KWC6"/>
<dbReference type="EMBL" id="ML119122">
    <property type="protein sequence ID" value="RPB13562.1"/>
    <property type="molecule type" value="Genomic_DNA"/>
</dbReference>
<gene>
    <name evidence="4" type="ORF">P167DRAFT_573227</name>
</gene>
<reference evidence="4 5" key="1">
    <citation type="journal article" date="2018" name="Nat. Ecol. Evol.">
        <title>Pezizomycetes genomes reveal the molecular basis of ectomycorrhizal truffle lifestyle.</title>
        <authorList>
            <person name="Murat C."/>
            <person name="Payen T."/>
            <person name="Noel B."/>
            <person name="Kuo A."/>
            <person name="Morin E."/>
            <person name="Chen J."/>
            <person name="Kohler A."/>
            <person name="Krizsan K."/>
            <person name="Balestrini R."/>
            <person name="Da Silva C."/>
            <person name="Montanini B."/>
            <person name="Hainaut M."/>
            <person name="Levati E."/>
            <person name="Barry K.W."/>
            <person name="Belfiori B."/>
            <person name="Cichocki N."/>
            <person name="Clum A."/>
            <person name="Dockter R.B."/>
            <person name="Fauchery L."/>
            <person name="Guy J."/>
            <person name="Iotti M."/>
            <person name="Le Tacon F."/>
            <person name="Lindquist E.A."/>
            <person name="Lipzen A."/>
            <person name="Malagnac F."/>
            <person name="Mello A."/>
            <person name="Molinier V."/>
            <person name="Miyauchi S."/>
            <person name="Poulain J."/>
            <person name="Riccioni C."/>
            <person name="Rubini A."/>
            <person name="Sitrit Y."/>
            <person name="Splivallo R."/>
            <person name="Traeger S."/>
            <person name="Wang M."/>
            <person name="Zifcakova L."/>
            <person name="Wipf D."/>
            <person name="Zambonelli A."/>
            <person name="Paolocci F."/>
            <person name="Nowrousian M."/>
            <person name="Ottonello S."/>
            <person name="Baldrian P."/>
            <person name="Spatafora J.W."/>
            <person name="Henrissat B."/>
            <person name="Nagy L.G."/>
            <person name="Aury J.M."/>
            <person name="Wincker P."/>
            <person name="Grigoriev I.V."/>
            <person name="Bonfante P."/>
            <person name="Martin F.M."/>
        </authorList>
    </citation>
    <scope>NUCLEOTIDE SEQUENCE [LARGE SCALE GENOMIC DNA]</scope>
    <source>
        <strain evidence="4 5">CCBAS932</strain>
    </source>
</reference>
<evidence type="ECO:0000313" key="5">
    <source>
        <dbReference type="Proteomes" id="UP000277580"/>
    </source>
</evidence>
<dbReference type="InParanoid" id="A0A3N4KWC6"/>
<evidence type="ECO:0000256" key="1">
    <source>
        <dbReference type="ARBA" id="ARBA00023125"/>
    </source>
</evidence>
<keyword evidence="1" id="KW-0238">DNA-binding</keyword>